<dbReference type="Gene3D" id="3.30.230.10">
    <property type="match status" value="1"/>
</dbReference>
<dbReference type="EMBL" id="JBHRTR010000004">
    <property type="protein sequence ID" value="MFC3225688.1"/>
    <property type="molecule type" value="Genomic_DNA"/>
</dbReference>
<dbReference type="NCBIfam" id="TIGR00154">
    <property type="entry name" value="ispE"/>
    <property type="match status" value="1"/>
</dbReference>
<keyword evidence="6 10" id="KW-0418">Kinase</keyword>
<evidence type="ECO:0000256" key="9">
    <source>
        <dbReference type="ARBA" id="ARBA00032554"/>
    </source>
</evidence>
<dbReference type="InterPro" id="IPR020568">
    <property type="entry name" value="Ribosomal_Su5_D2-typ_SF"/>
</dbReference>
<organism evidence="13 14">
    <name type="scientific">Marinibaculum pumilum</name>
    <dbReference type="NCBI Taxonomy" id="1766165"/>
    <lineage>
        <taxon>Bacteria</taxon>
        <taxon>Pseudomonadati</taxon>
        <taxon>Pseudomonadota</taxon>
        <taxon>Alphaproteobacteria</taxon>
        <taxon>Rhodospirillales</taxon>
        <taxon>Rhodospirillaceae</taxon>
        <taxon>Marinibaculum</taxon>
    </lineage>
</organism>
<evidence type="ECO:0000256" key="2">
    <source>
        <dbReference type="ARBA" id="ARBA00012052"/>
    </source>
</evidence>
<dbReference type="GO" id="GO:0050515">
    <property type="term" value="F:4-(cytidine 5'-diphospho)-2-C-methyl-D-erythritol kinase activity"/>
    <property type="evidence" value="ECO:0007669"/>
    <property type="project" value="UniProtKB-EC"/>
</dbReference>
<dbReference type="PANTHER" id="PTHR43527">
    <property type="entry name" value="4-DIPHOSPHOCYTIDYL-2-C-METHYL-D-ERYTHRITOL KINASE, CHLOROPLASTIC"/>
    <property type="match status" value="1"/>
</dbReference>
<sequence length="302" mass="30624">MNDGTLSEPAPAKLNLYLHVTGRRADGYHLLDSLALFVDLGERLQATPAAGLSLAVEGPLAPALSDTADRDNLVLRAAAELQAALWPDRPAGDRPGAALTLTKTIPVAAGLGGGSADAAAALRLLQRLWDRALPADRLADLAAGLGADVPVCLAGLPARMAGIGEILEPAPALPALQLVLVNPGVPVPTGAVFAGLQGRYGTALPLTRPQPSPAALAEALSQRRNDLERPARFLAPAVDRALATLSAQEGCLLARMSGSGATCFGLFAHPPAATRAASAIRAAEPGWWVAASATAATALDGG</sequence>
<evidence type="ECO:0000259" key="12">
    <source>
        <dbReference type="Pfam" id="PF08544"/>
    </source>
</evidence>
<keyword evidence="5 10" id="KW-0547">Nucleotide-binding</keyword>
<dbReference type="PANTHER" id="PTHR43527:SF2">
    <property type="entry name" value="4-DIPHOSPHOCYTIDYL-2-C-METHYL-D-ERYTHRITOL KINASE, CHLOROPLASTIC"/>
    <property type="match status" value="1"/>
</dbReference>
<comment type="function">
    <text evidence="10">Catalyzes the phosphorylation of the position 2 hydroxy group of 4-diphosphocytidyl-2C-methyl-D-erythritol.</text>
</comment>
<evidence type="ECO:0000256" key="6">
    <source>
        <dbReference type="ARBA" id="ARBA00022777"/>
    </source>
</evidence>
<evidence type="ECO:0000256" key="3">
    <source>
        <dbReference type="ARBA" id="ARBA00017473"/>
    </source>
</evidence>
<comment type="catalytic activity">
    <reaction evidence="10">
        <text>4-CDP-2-C-methyl-D-erythritol + ATP = 4-CDP-2-C-methyl-D-erythritol 2-phosphate + ADP + H(+)</text>
        <dbReference type="Rhea" id="RHEA:18437"/>
        <dbReference type="ChEBI" id="CHEBI:15378"/>
        <dbReference type="ChEBI" id="CHEBI:30616"/>
        <dbReference type="ChEBI" id="CHEBI:57823"/>
        <dbReference type="ChEBI" id="CHEBI:57919"/>
        <dbReference type="ChEBI" id="CHEBI:456216"/>
        <dbReference type="EC" id="2.7.1.148"/>
    </reaction>
</comment>
<keyword evidence="7 10" id="KW-0067">ATP-binding</keyword>
<feature type="binding site" evidence="10">
    <location>
        <begin position="106"/>
        <end position="116"/>
    </location>
    <ligand>
        <name>ATP</name>
        <dbReference type="ChEBI" id="CHEBI:30616"/>
    </ligand>
</feature>
<keyword evidence="8 10" id="KW-0414">Isoprene biosynthesis</keyword>
<dbReference type="PIRSF" id="PIRSF010376">
    <property type="entry name" value="IspE"/>
    <property type="match status" value="1"/>
</dbReference>
<dbReference type="Pfam" id="PF00288">
    <property type="entry name" value="GHMP_kinases_N"/>
    <property type="match status" value="1"/>
</dbReference>
<dbReference type="Pfam" id="PF08544">
    <property type="entry name" value="GHMP_kinases_C"/>
    <property type="match status" value="1"/>
</dbReference>
<dbReference type="EC" id="2.7.1.148" evidence="2 10"/>
<dbReference type="InterPro" id="IPR013750">
    <property type="entry name" value="GHMP_kinase_C_dom"/>
</dbReference>
<dbReference type="Proteomes" id="UP001595528">
    <property type="component" value="Unassembled WGS sequence"/>
</dbReference>
<reference evidence="14" key="1">
    <citation type="journal article" date="2019" name="Int. J. Syst. Evol. Microbiol.">
        <title>The Global Catalogue of Microorganisms (GCM) 10K type strain sequencing project: providing services to taxonomists for standard genome sequencing and annotation.</title>
        <authorList>
            <consortium name="The Broad Institute Genomics Platform"/>
            <consortium name="The Broad Institute Genome Sequencing Center for Infectious Disease"/>
            <person name="Wu L."/>
            <person name="Ma J."/>
        </authorList>
    </citation>
    <scope>NUCLEOTIDE SEQUENCE [LARGE SCALE GENOMIC DNA]</scope>
    <source>
        <strain evidence="14">KCTC 42964</strain>
    </source>
</reference>
<protein>
    <recommendedName>
        <fullName evidence="3 10">4-diphosphocytidyl-2-C-methyl-D-erythritol kinase</fullName>
        <shortName evidence="10">CMK</shortName>
        <ecNumber evidence="2 10">2.7.1.148</ecNumber>
    </recommendedName>
    <alternativeName>
        <fullName evidence="9 10">4-(cytidine-5'-diphospho)-2-C-methyl-D-erythritol kinase</fullName>
    </alternativeName>
</protein>
<evidence type="ECO:0000256" key="4">
    <source>
        <dbReference type="ARBA" id="ARBA00022679"/>
    </source>
</evidence>
<dbReference type="HAMAP" id="MF_00061">
    <property type="entry name" value="IspE"/>
    <property type="match status" value="1"/>
</dbReference>
<comment type="pathway">
    <text evidence="10">Isoprenoid biosynthesis; isopentenyl diphosphate biosynthesis via DXP pathway; isopentenyl diphosphate from 1-deoxy-D-xylulose 5-phosphate: step 3/6.</text>
</comment>
<name>A0ABV7KTM1_9PROT</name>
<dbReference type="InterPro" id="IPR006204">
    <property type="entry name" value="GHMP_kinase_N_dom"/>
</dbReference>
<evidence type="ECO:0000256" key="8">
    <source>
        <dbReference type="ARBA" id="ARBA00023229"/>
    </source>
</evidence>
<keyword evidence="4 10" id="KW-0808">Transferase</keyword>
<dbReference type="SUPFAM" id="SSF55060">
    <property type="entry name" value="GHMP Kinase, C-terminal domain"/>
    <property type="match status" value="1"/>
</dbReference>
<keyword evidence="14" id="KW-1185">Reference proteome</keyword>
<dbReference type="RefSeq" id="WP_379897421.1">
    <property type="nucleotide sequence ID" value="NZ_JBHRTR010000004.1"/>
</dbReference>
<dbReference type="SUPFAM" id="SSF54211">
    <property type="entry name" value="Ribosomal protein S5 domain 2-like"/>
    <property type="match status" value="1"/>
</dbReference>
<comment type="similarity">
    <text evidence="1 10">Belongs to the GHMP kinase family. IspE subfamily.</text>
</comment>
<evidence type="ECO:0000256" key="5">
    <source>
        <dbReference type="ARBA" id="ARBA00022741"/>
    </source>
</evidence>
<evidence type="ECO:0000256" key="7">
    <source>
        <dbReference type="ARBA" id="ARBA00022840"/>
    </source>
</evidence>
<proteinExistence type="inferred from homology"/>
<comment type="caution">
    <text evidence="13">The sequence shown here is derived from an EMBL/GenBank/DDBJ whole genome shotgun (WGS) entry which is preliminary data.</text>
</comment>
<accession>A0ABV7KTM1</accession>
<evidence type="ECO:0000313" key="14">
    <source>
        <dbReference type="Proteomes" id="UP001595528"/>
    </source>
</evidence>
<feature type="active site" evidence="10">
    <location>
        <position position="148"/>
    </location>
</feature>
<dbReference type="InterPro" id="IPR014721">
    <property type="entry name" value="Ribsml_uS5_D2-typ_fold_subgr"/>
</dbReference>
<evidence type="ECO:0000256" key="1">
    <source>
        <dbReference type="ARBA" id="ARBA00009684"/>
    </source>
</evidence>
<dbReference type="InterPro" id="IPR036554">
    <property type="entry name" value="GHMP_kinase_C_sf"/>
</dbReference>
<evidence type="ECO:0000259" key="11">
    <source>
        <dbReference type="Pfam" id="PF00288"/>
    </source>
</evidence>
<gene>
    <name evidence="10" type="primary">ispE</name>
    <name evidence="13" type="ORF">ACFOGJ_00495</name>
</gene>
<evidence type="ECO:0000313" key="13">
    <source>
        <dbReference type="EMBL" id="MFC3225688.1"/>
    </source>
</evidence>
<feature type="domain" description="GHMP kinase N-terminal" evidence="11">
    <location>
        <begin position="72"/>
        <end position="155"/>
    </location>
</feature>
<evidence type="ECO:0000256" key="10">
    <source>
        <dbReference type="HAMAP-Rule" id="MF_00061"/>
    </source>
</evidence>
<dbReference type="InterPro" id="IPR004424">
    <property type="entry name" value="IspE"/>
</dbReference>
<feature type="active site" evidence="10">
    <location>
        <position position="13"/>
    </location>
</feature>
<dbReference type="NCBIfam" id="NF011202">
    <property type="entry name" value="PRK14608.1"/>
    <property type="match status" value="1"/>
</dbReference>
<feature type="domain" description="GHMP kinase C-terminal" evidence="12">
    <location>
        <begin position="215"/>
        <end position="283"/>
    </location>
</feature>
<dbReference type="Gene3D" id="3.30.70.890">
    <property type="entry name" value="GHMP kinase, C-terminal domain"/>
    <property type="match status" value="1"/>
</dbReference>